<dbReference type="InterPro" id="IPR000304">
    <property type="entry name" value="Pyrroline-COOH_reductase"/>
</dbReference>
<dbReference type="HAMAP" id="MF_01925">
    <property type="entry name" value="P5C_reductase"/>
    <property type="match status" value="1"/>
</dbReference>
<dbReference type="PANTHER" id="PTHR11645:SF0">
    <property type="entry name" value="PYRROLINE-5-CARBOXYLATE REDUCTASE 3"/>
    <property type="match status" value="1"/>
</dbReference>
<evidence type="ECO:0000256" key="4">
    <source>
        <dbReference type="HAMAP-Rule" id="MF_01925"/>
    </source>
</evidence>
<comment type="subcellular location">
    <subcellularLocation>
        <location evidence="4">Cytoplasm</location>
    </subcellularLocation>
</comment>
<dbReference type="PANTHER" id="PTHR11645">
    <property type="entry name" value="PYRROLINE-5-CARBOXYLATE REDUCTASE"/>
    <property type="match status" value="1"/>
</dbReference>
<dbReference type="PIRSF" id="PIRSF000193">
    <property type="entry name" value="Pyrrol-5-carb_rd"/>
    <property type="match status" value="1"/>
</dbReference>
<comment type="catalytic activity">
    <reaction evidence="4">
        <text>L-proline + NAD(+) = (S)-1-pyrroline-5-carboxylate + NADH + 2 H(+)</text>
        <dbReference type="Rhea" id="RHEA:14105"/>
        <dbReference type="ChEBI" id="CHEBI:15378"/>
        <dbReference type="ChEBI" id="CHEBI:17388"/>
        <dbReference type="ChEBI" id="CHEBI:57540"/>
        <dbReference type="ChEBI" id="CHEBI:57945"/>
        <dbReference type="ChEBI" id="CHEBI:60039"/>
        <dbReference type="EC" id="1.5.1.2"/>
    </reaction>
</comment>
<proteinExistence type="inferred from homology"/>
<evidence type="ECO:0000256" key="6">
    <source>
        <dbReference type="RuleBase" id="RU003903"/>
    </source>
</evidence>
<dbReference type="EMBL" id="JBBWWT010000002">
    <property type="protein sequence ID" value="MEL1263633.1"/>
    <property type="molecule type" value="Genomic_DNA"/>
</dbReference>
<evidence type="ECO:0000256" key="5">
    <source>
        <dbReference type="NCBIfam" id="TIGR00112"/>
    </source>
</evidence>
<keyword evidence="4" id="KW-0963">Cytoplasm</keyword>
<dbReference type="SUPFAM" id="SSF48179">
    <property type="entry name" value="6-phosphogluconate dehydrogenase C-terminal domain-like"/>
    <property type="match status" value="1"/>
</dbReference>
<comment type="pathway">
    <text evidence="4 6">Amino-acid biosynthesis; L-proline biosynthesis; L-proline from L-glutamate 5-semialdehyde: step 1/1.</text>
</comment>
<comment type="caution">
    <text evidence="9">The sequence shown here is derived from an EMBL/GenBank/DDBJ whole genome shotgun (WGS) entry which is preliminary data.</text>
</comment>
<dbReference type="NCBIfam" id="TIGR00112">
    <property type="entry name" value="proC"/>
    <property type="match status" value="1"/>
</dbReference>
<keyword evidence="4 6" id="KW-0028">Amino-acid biosynthesis</keyword>
<comment type="catalytic activity">
    <reaction evidence="4 6">
        <text>L-proline + NADP(+) = (S)-1-pyrroline-5-carboxylate + NADPH + 2 H(+)</text>
        <dbReference type="Rhea" id="RHEA:14109"/>
        <dbReference type="ChEBI" id="CHEBI:15378"/>
        <dbReference type="ChEBI" id="CHEBI:17388"/>
        <dbReference type="ChEBI" id="CHEBI:57783"/>
        <dbReference type="ChEBI" id="CHEBI:58349"/>
        <dbReference type="ChEBI" id="CHEBI:60039"/>
        <dbReference type="EC" id="1.5.1.2"/>
    </reaction>
</comment>
<evidence type="ECO:0000313" key="9">
    <source>
        <dbReference type="EMBL" id="MEL1263633.1"/>
    </source>
</evidence>
<dbReference type="InterPro" id="IPR008927">
    <property type="entry name" value="6-PGluconate_DH-like_C_sf"/>
</dbReference>
<feature type="domain" description="Pyrroline-5-carboxylate reductase dimerisation" evidence="8">
    <location>
        <begin position="164"/>
        <end position="268"/>
    </location>
</feature>
<comment type="similarity">
    <text evidence="1 4 6">Belongs to the pyrroline-5-carboxylate reductase family.</text>
</comment>
<evidence type="ECO:0000256" key="1">
    <source>
        <dbReference type="ARBA" id="ARBA00005525"/>
    </source>
</evidence>
<evidence type="ECO:0000259" key="8">
    <source>
        <dbReference type="Pfam" id="PF14748"/>
    </source>
</evidence>
<dbReference type="InterPro" id="IPR036291">
    <property type="entry name" value="NAD(P)-bd_dom_sf"/>
</dbReference>
<dbReference type="Gene3D" id="1.10.3730.10">
    <property type="entry name" value="ProC C-terminal domain-like"/>
    <property type="match status" value="1"/>
</dbReference>
<reference evidence="9 10" key="1">
    <citation type="submission" date="2024-04" db="EMBL/GenBank/DDBJ databases">
        <title>Draft genome sequence of Pseudoxanthomonas putridarboris WD12.</title>
        <authorList>
            <person name="Oh J."/>
        </authorList>
    </citation>
    <scope>NUCLEOTIDE SEQUENCE [LARGE SCALE GENOMIC DNA]</scope>
    <source>
        <strain evidence="9 10">WD12</strain>
    </source>
</reference>
<dbReference type="SUPFAM" id="SSF51735">
    <property type="entry name" value="NAD(P)-binding Rossmann-fold domains"/>
    <property type="match status" value="1"/>
</dbReference>
<dbReference type="InterPro" id="IPR053790">
    <property type="entry name" value="P5CR-like_CS"/>
</dbReference>
<dbReference type="Gene3D" id="3.40.50.720">
    <property type="entry name" value="NAD(P)-binding Rossmann-like Domain"/>
    <property type="match status" value="1"/>
</dbReference>
<organism evidence="9 10">
    <name type="scientific">Pseudoxanthomonas putridarboris</name>
    <dbReference type="NCBI Taxonomy" id="752605"/>
    <lineage>
        <taxon>Bacteria</taxon>
        <taxon>Pseudomonadati</taxon>
        <taxon>Pseudomonadota</taxon>
        <taxon>Gammaproteobacteria</taxon>
        <taxon>Lysobacterales</taxon>
        <taxon>Lysobacteraceae</taxon>
        <taxon>Pseudoxanthomonas</taxon>
    </lineage>
</organism>
<keyword evidence="4 6" id="KW-0641">Proline biosynthesis</keyword>
<name>A0ABU9IXE3_9GAMM</name>
<keyword evidence="3 4" id="KW-0560">Oxidoreductase</keyword>
<keyword evidence="2 4" id="KW-0521">NADP</keyword>
<evidence type="ECO:0000256" key="3">
    <source>
        <dbReference type="ARBA" id="ARBA00023002"/>
    </source>
</evidence>
<evidence type="ECO:0000313" key="10">
    <source>
        <dbReference type="Proteomes" id="UP001459204"/>
    </source>
</evidence>
<evidence type="ECO:0000259" key="7">
    <source>
        <dbReference type="Pfam" id="PF03807"/>
    </source>
</evidence>
<evidence type="ECO:0000256" key="2">
    <source>
        <dbReference type="ARBA" id="ARBA00022857"/>
    </source>
</evidence>
<comment type="function">
    <text evidence="4">Catalyzes the reduction of 1-pyrroline-5-carboxylate (PCA) to L-proline.</text>
</comment>
<dbReference type="GO" id="GO:0004735">
    <property type="term" value="F:pyrroline-5-carboxylate reductase activity"/>
    <property type="evidence" value="ECO:0007669"/>
    <property type="project" value="UniProtKB-EC"/>
</dbReference>
<dbReference type="Proteomes" id="UP001459204">
    <property type="component" value="Unassembled WGS sequence"/>
</dbReference>
<feature type="domain" description="Pyrroline-5-carboxylate reductase catalytic N-terminal" evidence="7">
    <location>
        <begin position="6"/>
        <end position="100"/>
    </location>
</feature>
<gene>
    <name evidence="4 9" type="primary">proC</name>
    <name evidence="9" type="ORF">AAD027_04485</name>
</gene>
<dbReference type="Pfam" id="PF03807">
    <property type="entry name" value="F420_oxidored"/>
    <property type="match status" value="1"/>
</dbReference>
<protein>
    <recommendedName>
        <fullName evidence="4 5">Pyrroline-5-carboxylate reductase</fullName>
        <shortName evidence="4">P5C reductase</shortName>
        <shortName evidence="4">P5CR</shortName>
        <ecNumber evidence="4 5">1.5.1.2</ecNumber>
    </recommendedName>
    <alternativeName>
        <fullName evidence="4">PCA reductase</fullName>
    </alternativeName>
</protein>
<dbReference type="InterPro" id="IPR029036">
    <property type="entry name" value="P5CR_dimer"/>
</dbReference>
<dbReference type="EC" id="1.5.1.2" evidence="4 5"/>
<accession>A0ABU9IXE3</accession>
<sequence length="273" mass="28078">MLSHPIAFIGGGNMARSLIGGLVKRGADPSRIRVAEPVEALRAALAADFGVQVFADAGEAAYGADTWLFAVKPQAMRQACESLAAKAQSQRPLVVSIAAGITTAQLRRWLGDDLPVVRSMPNTPALLGAGVTGLFASPEVDDAGRQRAESLLASAGPTVWIDAETKMDAVTGVSGSGPAYVFLLAEAMEAAAKAEGLPDDSARTLVLQTVLGAARMLTETGEAPAELRRRVTSPNGTTQAAIETFQAGGFETLVAQAVHAATVRGGELSAAND</sequence>
<keyword evidence="10" id="KW-1185">Reference proteome</keyword>
<dbReference type="InterPro" id="IPR028939">
    <property type="entry name" value="P5C_Rdtase_cat_N"/>
</dbReference>
<dbReference type="PROSITE" id="PS00521">
    <property type="entry name" value="P5CR"/>
    <property type="match status" value="1"/>
</dbReference>
<dbReference type="Pfam" id="PF14748">
    <property type="entry name" value="P5CR_dimer"/>
    <property type="match status" value="1"/>
</dbReference>